<feature type="compositionally biased region" description="Basic residues" evidence="1">
    <location>
        <begin position="117"/>
        <end position="133"/>
    </location>
</feature>
<name>A0A2T7DHL1_9POAL</name>
<proteinExistence type="predicted"/>
<feature type="region of interest" description="Disordered" evidence="1">
    <location>
        <begin position="116"/>
        <end position="139"/>
    </location>
</feature>
<accession>A0A2T7DHL1</accession>
<reference evidence="2 3" key="1">
    <citation type="submission" date="2018-04" db="EMBL/GenBank/DDBJ databases">
        <title>WGS assembly of Panicum hallii var. hallii HAL2.</title>
        <authorList>
            <person name="Lovell J."/>
            <person name="Jenkins J."/>
            <person name="Lowry D."/>
            <person name="Mamidi S."/>
            <person name="Sreedasyam A."/>
            <person name="Weng X."/>
            <person name="Barry K."/>
            <person name="Bonette J."/>
            <person name="Campitelli B."/>
            <person name="Daum C."/>
            <person name="Gordon S."/>
            <person name="Gould B."/>
            <person name="Lipzen A."/>
            <person name="MacQueen A."/>
            <person name="Palacio-Mejia J."/>
            <person name="Plott C."/>
            <person name="Shakirov E."/>
            <person name="Shu S."/>
            <person name="Yoshinaga Y."/>
            <person name="Zane M."/>
            <person name="Rokhsar D."/>
            <person name="Grimwood J."/>
            <person name="Schmutz J."/>
            <person name="Juenger T."/>
        </authorList>
    </citation>
    <scope>NUCLEOTIDE SEQUENCE [LARGE SCALE GENOMIC DNA]</scope>
    <source>
        <strain evidence="3">cv. HAL2</strain>
    </source>
</reference>
<dbReference type="Gramene" id="PUZ55058">
    <property type="protein sequence ID" value="PUZ55058"/>
    <property type="gene ID" value="GQ55_5G181800"/>
</dbReference>
<sequence>MFYKSIWSARLLLPVRAEKKRGIGIKVQGFGAQGGSRFRDLGLREGQDEGPFHSLAMGSGRDARPPSLSEDGTKQGKALYIGDANLQAVGAWLIFCPAAVQPLLRRRGRLLAPPHRPAVRRRPCKRERRRAPHPHAASLPAQSVHVRAPRCLHAPCLFPGHERLGLHLYLQSVYKH</sequence>
<dbReference type="AlphaFoldDB" id="A0A2T7DHL1"/>
<gene>
    <name evidence="2" type="ORF">GQ55_5G181800</name>
</gene>
<evidence type="ECO:0000313" key="3">
    <source>
        <dbReference type="Proteomes" id="UP000244336"/>
    </source>
</evidence>
<organism evidence="2 3">
    <name type="scientific">Panicum hallii var. hallii</name>
    <dbReference type="NCBI Taxonomy" id="1504633"/>
    <lineage>
        <taxon>Eukaryota</taxon>
        <taxon>Viridiplantae</taxon>
        <taxon>Streptophyta</taxon>
        <taxon>Embryophyta</taxon>
        <taxon>Tracheophyta</taxon>
        <taxon>Spermatophyta</taxon>
        <taxon>Magnoliopsida</taxon>
        <taxon>Liliopsida</taxon>
        <taxon>Poales</taxon>
        <taxon>Poaceae</taxon>
        <taxon>PACMAD clade</taxon>
        <taxon>Panicoideae</taxon>
        <taxon>Panicodae</taxon>
        <taxon>Paniceae</taxon>
        <taxon>Panicinae</taxon>
        <taxon>Panicum</taxon>
        <taxon>Panicum sect. Panicum</taxon>
    </lineage>
</organism>
<protein>
    <submittedName>
        <fullName evidence="2">Uncharacterized protein</fullName>
    </submittedName>
</protein>
<dbReference type="Proteomes" id="UP000244336">
    <property type="component" value="Chromosome 5"/>
</dbReference>
<dbReference type="EMBL" id="CM009753">
    <property type="protein sequence ID" value="PUZ55058.1"/>
    <property type="molecule type" value="Genomic_DNA"/>
</dbReference>
<evidence type="ECO:0000313" key="2">
    <source>
        <dbReference type="EMBL" id="PUZ55058.1"/>
    </source>
</evidence>
<keyword evidence="3" id="KW-1185">Reference proteome</keyword>
<feature type="region of interest" description="Disordered" evidence="1">
    <location>
        <begin position="49"/>
        <end position="72"/>
    </location>
</feature>
<evidence type="ECO:0000256" key="1">
    <source>
        <dbReference type="SAM" id="MobiDB-lite"/>
    </source>
</evidence>